<evidence type="ECO:0000256" key="1">
    <source>
        <dbReference type="SAM" id="Phobius"/>
    </source>
</evidence>
<evidence type="ECO:0000313" key="2">
    <source>
        <dbReference type="EMBL" id="MSR93956.1"/>
    </source>
</evidence>
<feature type="transmembrane region" description="Helical" evidence="1">
    <location>
        <begin position="53"/>
        <end position="72"/>
    </location>
</feature>
<accession>A0A6N7V249</accession>
<protein>
    <recommendedName>
        <fullName evidence="4">Conjugal transfer protein</fullName>
    </recommendedName>
</protein>
<feature type="transmembrane region" description="Helical" evidence="1">
    <location>
        <begin position="25"/>
        <end position="47"/>
    </location>
</feature>
<keyword evidence="1" id="KW-0472">Membrane</keyword>
<dbReference type="RefSeq" id="WP_154477220.1">
    <property type="nucleotide sequence ID" value="NZ_VULY01000018.1"/>
</dbReference>
<sequence length="137" mass="16457">MKEIKNYKEVWNVTGSMYLPVWKNVSFRVSFVALGAAAFMELPMFLFGQYIPFANTNIVIRYGLIPVGFAFLMDKKTFDEKRPYCFLWDLFCYFLRSKIMYAGETIRKRKWNWNKEYLMILRDGQELEDRDVTEKKP</sequence>
<keyword evidence="3" id="KW-1185">Reference proteome</keyword>
<comment type="caution">
    <text evidence="2">The sequence shown here is derived from an EMBL/GenBank/DDBJ whole genome shotgun (WGS) entry which is preliminary data.</text>
</comment>
<name>A0A6N7V249_9FIRM</name>
<dbReference type="EMBL" id="VULY01000018">
    <property type="protein sequence ID" value="MSR93956.1"/>
    <property type="molecule type" value="Genomic_DNA"/>
</dbReference>
<reference evidence="2 3" key="1">
    <citation type="submission" date="2019-08" db="EMBL/GenBank/DDBJ databases">
        <title>In-depth cultivation of the pig gut microbiome towards novel bacterial diversity and tailored functional studies.</title>
        <authorList>
            <person name="Wylensek D."/>
            <person name="Hitch T.C.A."/>
            <person name="Clavel T."/>
        </authorList>
    </citation>
    <scope>NUCLEOTIDE SEQUENCE [LARGE SCALE GENOMIC DNA]</scope>
    <source>
        <strain evidence="2 3">68-1-5</strain>
    </source>
</reference>
<keyword evidence="1" id="KW-0812">Transmembrane</keyword>
<dbReference type="AlphaFoldDB" id="A0A6N7V249"/>
<evidence type="ECO:0008006" key="4">
    <source>
        <dbReference type="Google" id="ProtNLM"/>
    </source>
</evidence>
<keyword evidence="1" id="KW-1133">Transmembrane helix</keyword>
<dbReference type="Proteomes" id="UP000434409">
    <property type="component" value="Unassembled WGS sequence"/>
</dbReference>
<proteinExistence type="predicted"/>
<dbReference type="InterPro" id="IPR025608">
    <property type="entry name" value="TcpE"/>
</dbReference>
<gene>
    <name evidence="2" type="ORF">FYJ34_06735</name>
</gene>
<organism evidence="2 3">
    <name type="scientific">Suipraeoptans intestinalis</name>
    <dbReference type="NCBI Taxonomy" id="2606628"/>
    <lineage>
        <taxon>Bacteria</taxon>
        <taxon>Bacillati</taxon>
        <taxon>Bacillota</taxon>
        <taxon>Clostridia</taxon>
        <taxon>Lachnospirales</taxon>
        <taxon>Lachnospiraceae</taxon>
        <taxon>Suipraeoptans</taxon>
    </lineage>
</organism>
<dbReference type="Pfam" id="PF12648">
    <property type="entry name" value="TcpE"/>
    <property type="match status" value="1"/>
</dbReference>
<evidence type="ECO:0000313" key="3">
    <source>
        <dbReference type="Proteomes" id="UP000434409"/>
    </source>
</evidence>